<dbReference type="EMBL" id="JAOTPV010000037">
    <property type="protein sequence ID" value="KAJ4468346.1"/>
    <property type="molecule type" value="Genomic_DNA"/>
</dbReference>
<dbReference type="Proteomes" id="UP001150266">
    <property type="component" value="Unassembled WGS sequence"/>
</dbReference>
<feature type="compositionally biased region" description="Low complexity" evidence="1">
    <location>
        <begin position="198"/>
        <end position="210"/>
    </location>
</feature>
<accession>A0A9W9DFT5</accession>
<feature type="region of interest" description="Disordered" evidence="1">
    <location>
        <begin position="25"/>
        <end position="96"/>
    </location>
</feature>
<keyword evidence="2" id="KW-0732">Signal</keyword>
<reference evidence="3" key="1">
    <citation type="submission" date="2022-08" db="EMBL/GenBank/DDBJ databases">
        <title>A Global Phylogenomic Analysis of the Shiitake Genus Lentinula.</title>
        <authorList>
            <consortium name="DOE Joint Genome Institute"/>
            <person name="Sierra-Patev S."/>
            <person name="Min B."/>
            <person name="Naranjo-Ortiz M."/>
            <person name="Looney B."/>
            <person name="Konkel Z."/>
            <person name="Slot J.C."/>
            <person name="Sakamoto Y."/>
            <person name="Steenwyk J.L."/>
            <person name="Rokas A."/>
            <person name="Carro J."/>
            <person name="Camarero S."/>
            <person name="Ferreira P."/>
            <person name="Molpeceres G."/>
            <person name="Ruiz-Duenas F.J."/>
            <person name="Serrano A."/>
            <person name="Henrissat B."/>
            <person name="Drula E."/>
            <person name="Hughes K.W."/>
            <person name="Mata J.L."/>
            <person name="Ishikawa N.K."/>
            <person name="Vargas-Isla R."/>
            <person name="Ushijima S."/>
            <person name="Smith C.A."/>
            <person name="Ahrendt S."/>
            <person name="Andreopoulos W."/>
            <person name="He G."/>
            <person name="Labutti K."/>
            <person name="Lipzen A."/>
            <person name="Ng V."/>
            <person name="Riley R."/>
            <person name="Sandor L."/>
            <person name="Barry K."/>
            <person name="Martinez A.T."/>
            <person name="Xiao Y."/>
            <person name="Gibbons J.G."/>
            <person name="Terashima K."/>
            <person name="Grigoriev I.V."/>
            <person name="Hibbett D.S."/>
        </authorList>
    </citation>
    <scope>NUCLEOTIDE SEQUENCE</scope>
    <source>
        <strain evidence="3">JLM2183</strain>
    </source>
</reference>
<feature type="compositionally biased region" description="Low complexity" evidence="1">
    <location>
        <begin position="56"/>
        <end position="80"/>
    </location>
</feature>
<organism evidence="3 4">
    <name type="scientific">Lentinula aciculospora</name>
    <dbReference type="NCBI Taxonomy" id="153920"/>
    <lineage>
        <taxon>Eukaryota</taxon>
        <taxon>Fungi</taxon>
        <taxon>Dikarya</taxon>
        <taxon>Basidiomycota</taxon>
        <taxon>Agaricomycotina</taxon>
        <taxon>Agaricomycetes</taxon>
        <taxon>Agaricomycetidae</taxon>
        <taxon>Agaricales</taxon>
        <taxon>Marasmiineae</taxon>
        <taxon>Omphalotaceae</taxon>
        <taxon>Lentinula</taxon>
    </lineage>
</organism>
<feature type="region of interest" description="Disordered" evidence="1">
    <location>
        <begin position="128"/>
        <end position="211"/>
    </location>
</feature>
<feature type="compositionally biased region" description="Basic and acidic residues" evidence="1">
    <location>
        <begin position="147"/>
        <end position="180"/>
    </location>
</feature>
<dbReference type="AlphaFoldDB" id="A0A9W9DFT5"/>
<feature type="chain" id="PRO_5040717991" evidence="2">
    <location>
        <begin position="29"/>
        <end position="226"/>
    </location>
</feature>
<comment type="caution">
    <text evidence="3">The sequence shown here is derived from an EMBL/GenBank/DDBJ whole genome shotgun (WGS) entry which is preliminary data.</text>
</comment>
<feature type="compositionally biased region" description="Polar residues" evidence="1">
    <location>
        <begin position="81"/>
        <end position="91"/>
    </location>
</feature>
<sequence length="226" mass="23733">MQPVRPKMKKVLLTGFVACMSLFGLSSGAPVPRTTRPAEPTAASLPVSSSPTPNQNTNPRSTASSSPSTTTANSSPSSRTHGASATSTAPSVNPPRPSSFSLGLNLGQIDYAAAGLARRVSRIFVKRMSAQSSRSTQSAQSANIQGRGDEVEDKEKEKEKERVTLLPVVEHESNSFEESRPVVVHVDGDADSPDVDLGESGVSPVSGSGSREMVAPDIRACRWGCI</sequence>
<feature type="compositionally biased region" description="Low complexity" evidence="1">
    <location>
        <begin position="129"/>
        <end position="142"/>
    </location>
</feature>
<feature type="compositionally biased region" description="Polar residues" evidence="1">
    <location>
        <begin position="46"/>
        <end position="55"/>
    </location>
</feature>
<evidence type="ECO:0000256" key="2">
    <source>
        <dbReference type="SAM" id="SignalP"/>
    </source>
</evidence>
<keyword evidence="4" id="KW-1185">Reference proteome</keyword>
<protein>
    <submittedName>
        <fullName evidence="3">Uncharacterized protein</fullName>
    </submittedName>
</protein>
<dbReference type="OrthoDB" id="3042409at2759"/>
<proteinExistence type="predicted"/>
<gene>
    <name evidence="3" type="ORF">J3R30DRAFT_3410415</name>
</gene>
<evidence type="ECO:0000256" key="1">
    <source>
        <dbReference type="SAM" id="MobiDB-lite"/>
    </source>
</evidence>
<name>A0A9W9DFT5_9AGAR</name>
<feature type="signal peptide" evidence="2">
    <location>
        <begin position="1"/>
        <end position="28"/>
    </location>
</feature>
<evidence type="ECO:0000313" key="3">
    <source>
        <dbReference type="EMBL" id="KAJ4468346.1"/>
    </source>
</evidence>
<evidence type="ECO:0000313" key="4">
    <source>
        <dbReference type="Proteomes" id="UP001150266"/>
    </source>
</evidence>